<protein>
    <submittedName>
        <fullName evidence="5">Uncharacterized protein</fullName>
    </submittedName>
</protein>
<reference evidence="5" key="1">
    <citation type="journal article" date="2019" name="G3 (Bethesda)">
        <title>Genome Assemblies of Two Rare Opportunistic Yeast Pathogens: Diutina rugosa (syn. Candida rugosa) and Trichomonascus ciferrii (syn. Candida ciferrii).</title>
        <authorList>
            <person name="Mixao V."/>
            <person name="Saus E."/>
            <person name="Hansen A.P."/>
            <person name="Lass-Florl C."/>
            <person name="Gabaldon T."/>
        </authorList>
    </citation>
    <scope>NUCLEOTIDE SEQUENCE</scope>
    <source>
        <strain evidence="5">CBS 4856</strain>
    </source>
</reference>
<dbReference type="InterPro" id="IPR047873">
    <property type="entry name" value="Ribosomal_uL16"/>
</dbReference>
<dbReference type="Proteomes" id="UP000761534">
    <property type="component" value="Unassembled WGS sequence"/>
</dbReference>
<comment type="caution">
    <text evidence="5">The sequence shown here is derived from an EMBL/GenBank/DDBJ whole genome shotgun (WGS) entry which is preliminary data.</text>
</comment>
<dbReference type="CDD" id="cd01433">
    <property type="entry name" value="Ribosomal_L16_L10e"/>
    <property type="match status" value="1"/>
</dbReference>
<dbReference type="InterPro" id="IPR020798">
    <property type="entry name" value="Ribosomal_uL16_CS"/>
</dbReference>
<dbReference type="InterPro" id="IPR000114">
    <property type="entry name" value="Ribosomal_uL16_bact-type"/>
</dbReference>
<dbReference type="PANTHER" id="PTHR12220">
    <property type="entry name" value="50S/60S RIBOSOMAL PROTEIN L16"/>
    <property type="match status" value="1"/>
</dbReference>
<dbReference type="PRINTS" id="PR00060">
    <property type="entry name" value="RIBOSOMALL16"/>
</dbReference>
<dbReference type="PANTHER" id="PTHR12220:SF13">
    <property type="entry name" value="LARGE RIBOSOMAL SUBUNIT PROTEIN UL16M"/>
    <property type="match status" value="1"/>
</dbReference>
<dbReference type="SUPFAM" id="SSF54686">
    <property type="entry name" value="Ribosomal protein L16p/L10e"/>
    <property type="match status" value="1"/>
</dbReference>
<comment type="similarity">
    <text evidence="1 4">Belongs to the universal ribosomal protein uL16 family.</text>
</comment>
<dbReference type="GO" id="GO:0019843">
    <property type="term" value="F:rRNA binding"/>
    <property type="evidence" value="ECO:0007669"/>
    <property type="project" value="InterPro"/>
</dbReference>
<keyword evidence="3 4" id="KW-0687">Ribonucleoprotein</keyword>
<evidence type="ECO:0000256" key="4">
    <source>
        <dbReference type="RuleBase" id="RU004413"/>
    </source>
</evidence>
<evidence type="ECO:0000256" key="2">
    <source>
        <dbReference type="ARBA" id="ARBA00022980"/>
    </source>
</evidence>
<proteinExistence type="inferred from homology"/>
<keyword evidence="6" id="KW-1185">Reference proteome</keyword>
<evidence type="ECO:0000256" key="3">
    <source>
        <dbReference type="ARBA" id="ARBA00023274"/>
    </source>
</evidence>
<name>A0A642V315_9ASCO</name>
<gene>
    <name evidence="5" type="ORF">TRICI_004133</name>
</gene>
<dbReference type="InterPro" id="IPR036920">
    <property type="entry name" value="Ribosomal_uL16_sf"/>
</dbReference>
<dbReference type="InterPro" id="IPR016180">
    <property type="entry name" value="Ribosomal_uL16_dom"/>
</dbReference>
<dbReference type="GO" id="GO:0005762">
    <property type="term" value="C:mitochondrial large ribosomal subunit"/>
    <property type="evidence" value="ECO:0007669"/>
    <property type="project" value="TreeGrafter"/>
</dbReference>
<dbReference type="NCBIfam" id="TIGR01164">
    <property type="entry name" value="rplP_bact"/>
    <property type="match status" value="1"/>
</dbReference>
<evidence type="ECO:0000256" key="1">
    <source>
        <dbReference type="ARBA" id="ARBA00008931"/>
    </source>
</evidence>
<dbReference type="GO" id="GO:0032543">
    <property type="term" value="P:mitochondrial translation"/>
    <property type="evidence" value="ECO:0007669"/>
    <property type="project" value="TreeGrafter"/>
</dbReference>
<dbReference type="Gene3D" id="3.90.1170.10">
    <property type="entry name" value="Ribosomal protein L10e/L16"/>
    <property type="match status" value="1"/>
</dbReference>
<dbReference type="GO" id="GO:0003735">
    <property type="term" value="F:structural constituent of ribosome"/>
    <property type="evidence" value="ECO:0007669"/>
    <property type="project" value="InterPro"/>
</dbReference>
<dbReference type="Pfam" id="PF00252">
    <property type="entry name" value="Ribosomal_L16"/>
    <property type="match status" value="1"/>
</dbReference>
<accession>A0A642V315</accession>
<organism evidence="5 6">
    <name type="scientific">Trichomonascus ciferrii</name>
    <dbReference type="NCBI Taxonomy" id="44093"/>
    <lineage>
        <taxon>Eukaryota</taxon>
        <taxon>Fungi</taxon>
        <taxon>Dikarya</taxon>
        <taxon>Ascomycota</taxon>
        <taxon>Saccharomycotina</taxon>
        <taxon>Dipodascomycetes</taxon>
        <taxon>Dipodascales</taxon>
        <taxon>Trichomonascaceae</taxon>
        <taxon>Trichomonascus</taxon>
        <taxon>Trichomonascus ciferrii complex</taxon>
    </lineage>
</organism>
<dbReference type="EMBL" id="SWFS01000317">
    <property type="protein sequence ID" value="KAA8910335.1"/>
    <property type="molecule type" value="Genomic_DNA"/>
</dbReference>
<sequence length="226" mass="25804">MLKFGSSLLSTFRAGFGQRASFSPAQSIFQQVRLKHEYLPRFKRVKKSHKGRVPVRTGGSIKGSTLEYGTYGLRLKSAGVRLAAIQLKEADNSIMRRLRPVKGKLIRRLHTNIAVCTKGNETRMGKGKGPFDYWACRVPTGKILFEIKGDHVHEQTAREAFRIAGDKLPGVYEFVKLDTYKPKVGFQEVEFPKKVNYLDQLKSKPSKKYENIIKSKSPEIKQYLRR</sequence>
<dbReference type="AlphaFoldDB" id="A0A642V315"/>
<dbReference type="VEuPathDB" id="FungiDB:TRICI_004133"/>
<dbReference type="OrthoDB" id="268521at2759"/>
<evidence type="ECO:0000313" key="6">
    <source>
        <dbReference type="Proteomes" id="UP000761534"/>
    </source>
</evidence>
<evidence type="ECO:0000313" key="5">
    <source>
        <dbReference type="EMBL" id="KAA8910335.1"/>
    </source>
</evidence>
<dbReference type="PROSITE" id="PS00701">
    <property type="entry name" value="RIBOSOMAL_L16_2"/>
    <property type="match status" value="1"/>
</dbReference>
<keyword evidence="2 4" id="KW-0689">Ribosomal protein</keyword>